<evidence type="ECO:0000256" key="2">
    <source>
        <dbReference type="ARBA" id="ARBA00005017"/>
    </source>
</evidence>
<keyword evidence="6" id="KW-0418">Kinase</keyword>
<dbReference type="PANTHER" id="PTHR31814:SF2">
    <property type="entry name" value="PHOSPHOMEVALONATE KINASE"/>
    <property type="match status" value="1"/>
</dbReference>
<sequence>MWGQISKIADRLDANFGDDGSGRDDQSSQISASAEPSERSDTIPSHGEVEDDDGWGEDDDFGEDFDFDEEEEEPCSDVGGKTSETENPSLSEIEPAVSGASTPATETAYQPKQTTKLEQQDDMDESAPTEPQKTHVPPPPPPPLPLKIPPPPPPPPPPLPQTPDASDMGTIITVSAPGKALVAGGYLVLEQPNPGLVLAASGCRFHTSITFRPPHTSQVSTVIGASINAAWSSIPLDIYSPQFDKVFSYYLSYSMNGDQNVPESVLELQPRKAPHEPNKFVERSLLLSLGYLRQSLGPKAFHERLHPMNSNGGRVALAIKLRADNDFYSQIAALKDRGLDLTPSNLAALEPFLPCPKDATGKLVVNKTGMGSSAALVTSLVGALLTFFGAISISEPTDDGVKQQEGLRLAHNLAQISHCYAQGKVGSGFDVSAAVYGSHVYTRFSKTIIHPFLESLSSANEGEALQLTGTLSRDLVRLVDDSDRAWDCTVHPVALPPGLELLMADVCGGSESPSMARKILDWKRSKRRTGFMDDYYWKDLKRVNAKIARLLTTTFKEQTFLDGLERDGPVILSTRTAEQWKKPMPSSWHEFEGSSWDVALKLLDLRMSILEARQNLKGMGNAASVPVEPAEQSLLANETMKLPGVVAAGVPGAGGYDALFVVYVEGPKTNDGSSDHVRDSICSLWKRISEENSATTVCPLSVRASGIDSGLRASDVEW</sequence>
<feature type="compositionally biased region" description="Pro residues" evidence="8">
    <location>
        <begin position="136"/>
        <end position="161"/>
    </location>
</feature>
<dbReference type="EMBL" id="AGNL01002388">
    <property type="protein sequence ID" value="EJK76269.1"/>
    <property type="molecule type" value="Genomic_DNA"/>
</dbReference>
<dbReference type="PANTHER" id="PTHR31814">
    <property type="match status" value="1"/>
</dbReference>
<evidence type="ECO:0000256" key="3">
    <source>
        <dbReference type="ARBA" id="ARBA00012958"/>
    </source>
</evidence>
<dbReference type="GO" id="GO:0009507">
    <property type="term" value="C:chloroplast"/>
    <property type="evidence" value="ECO:0007669"/>
    <property type="project" value="UniProtKB-SubCell"/>
</dbReference>
<proteinExistence type="predicted"/>
<dbReference type="Gene3D" id="3.30.230.10">
    <property type="match status" value="1"/>
</dbReference>
<evidence type="ECO:0000313" key="10">
    <source>
        <dbReference type="EMBL" id="EJK76269.1"/>
    </source>
</evidence>
<evidence type="ECO:0000256" key="6">
    <source>
        <dbReference type="ARBA" id="ARBA00022777"/>
    </source>
</evidence>
<evidence type="ECO:0000313" key="11">
    <source>
        <dbReference type="Proteomes" id="UP000266841"/>
    </source>
</evidence>
<keyword evidence="5" id="KW-0547">Nucleotide-binding</keyword>
<reference evidence="10 11" key="1">
    <citation type="journal article" date="2012" name="Genome Biol.">
        <title>Genome and low-iron response of an oceanic diatom adapted to chronic iron limitation.</title>
        <authorList>
            <person name="Lommer M."/>
            <person name="Specht M."/>
            <person name="Roy A.S."/>
            <person name="Kraemer L."/>
            <person name="Andreson R."/>
            <person name="Gutowska M.A."/>
            <person name="Wolf J."/>
            <person name="Bergner S.V."/>
            <person name="Schilhabel M.B."/>
            <person name="Klostermeier U.C."/>
            <person name="Beiko R.G."/>
            <person name="Rosenstiel P."/>
            <person name="Hippler M."/>
            <person name="Laroche J."/>
        </authorList>
    </citation>
    <scope>NUCLEOTIDE SEQUENCE [LARGE SCALE GENOMIC DNA]</scope>
    <source>
        <strain evidence="10 11">CCMP1005</strain>
    </source>
</reference>
<protein>
    <recommendedName>
        <fullName evidence="3">phosphomevalonate kinase</fullName>
        <ecNumber evidence="3">2.7.4.2</ecNumber>
    </recommendedName>
</protein>
<accession>K0TGY4</accession>
<feature type="region of interest" description="Disordered" evidence="8">
    <location>
        <begin position="1"/>
        <end position="169"/>
    </location>
</feature>
<dbReference type="InterPro" id="IPR006204">
    <property type="entry name" value="GHMP_kinase_N_dom"/>
</dbReference>
<dbReference type="Proteomes" id="UP000266841">
    <property type="component" value="Unassembled WGS sequence"/>
</dbReference>
<organism evidence="10 11">
    <name type="scientific">Thalassiosira oceanica</name>
    <name type="common">Marine diatom</name>
    <dbReference type="NCBI Taxonomy" id="159749"/>
    <lineage>
        <taxon>Eukaryota</taxon>
        <taxon>Sar</taxon>
        <taxon>Stramenopiles</taxon>
        <taxon>Ochrophyta</taxon>
        <taxon>Bacillariophyta</taxon>
        <taxon>Coscinodiscophyceae</taxon>
        <taxon>Thalassiosirophycidae</taxon>
        <taxon>Thalassiosirales</taxon>
        <taxon>Thalassiosiraceae</taxon>
        <taxon>Thalassiosira</taxon>
    </lineage>
</organism>
<keyword evidence="11" id="KW-1185">Reference proteome</keyword>
<dbReference type="AlphaFoldDB" id="K0TGY4"/>
<evidence type="ECO:0000259" key="9">
    <source>
        <dbReference type="Pfam" id="PF00288"/>
    </source>
</evidence>
<evidence type="ECO:0000256" key="8">
    <source>
        <dbReference type="SAM" id="MobiDB-lite"/>
    </source>
</evidence>
<dbReference type="SUPFAM" id="SSF54211">
    <property type="entry name" value="Ribosomal protein S5 domain 2-like"/>
    <property type="match status" value="1"/>
</dbReference>
<dbReference type="GO" id="GO:0010142">
    <property type="term" value="P:farnesyl diphosphate biosynthetic process, mevalonate pathway"/>
    <property type="evidence" value="ECO:0007669"/>
    <property type="project" value="TreeGrafter"/>
</dbReference>
<feature type="compositionally biased region" description="Polar residues" evidence="8">
    <location>
        <begin position="99"/>
        <end position="117"/>
    </location>
</feature>
<comment type="pathway">
    <text evidence="2">Isoprenoid biosynthesis; isopentenyl diphosphate biosynthesis via mevalonate pathway; isopentenyl diphosphate from (R)-mevalonate: step 2/3.</text>
</comment>
<feature type="compositionally biased region" description="Acidic residues" evidence="8">
    <location>
        <begin position="49"/>
        <end position="75"/>
    </location>
</feature>
<dbReference type="GO" id="GO:0005524">
    <property type="term" value="F:ATP binding"/>
    <property type="evidence" value="ECO:0007669"/>
    <property type="project" value="UniProtKB-KW"/>
</dbReference>
<dbReference type="InterPro" id="IPR014721">
    <property type="entry name" value="Ribsml_uS5_D2-typ_fold_subgr"/>
</dbReference>
<dbReference type="OMA" id="NAYECII"/>
<dbReference type="Pfam" id="PF00288">
    <property type="entry name" value="GHMP_kinases_N"/>
    <property type="match status" value="1"/>
</dbReference>
<keyword evidence="4" id="KW-0808">Transferase</keyword>
<evidence type="ECO:0000256" key="1">
    <source>
        <dbReference type="ARBA" id="ARBA00004229"/>
    </source>
</evidence>
<feature type="domain" description="GHMP kinase N-terminal" evidence="9">
    <location>
        <begin position="366"/>
        <end position="437"/>
    </location>
</feature>
<comment type="subcellular location">
    <subcellularLocation>
        <location evidence="1">Plastid</location>
        <location evidence="1">Chloroplast</location>
    </subcellularLocation>
</comment>
<dbReference type="OrthoDB" id="10262935at2759"/>
<evidence type="ECO:0000256" key="4">
    <source>
        <dbReference type="ARBA" id="ARBA00022679"/>
    </source>
</evidence>
<dbReference type="SUPFAM" id="SSF101447">
    <property type="entry name" value="Formin homology 2 domain (FH2 domain)"/>
    <property type="match status" value="1"/>
</dbReference>
<comment type="caution">
    <text evidence="10">The sequence shown here is derived from an EMBL/GenBank/DDBJ whole genome shotgun (WGS) entry which is preliminary data.</text>
</comment>
<dbReference type="eggNOG" id="KOG4519">
    <property type="taxonomic scope" value="Eukaryota"/>
</dbReference>
<dbReference type="InterPro" id="IPR035102">
    <property type="entry name" value="Phosphomevalonate_kinase"/>
</dbReference>
<evidence type="ECO:0000256" key="5">
    <source>
        <dbReference type="ARBA" id="ARBA00022741"/>
    </source>
</evidence>
<evidence type="ECO:0000256" key="7">
    <source>
        <dbReference type="ARBA" id="ARBA00022840"/>
    </source>
</evidence>
<dbReference type="GO" id="GO:0004631">
    <property type="term" value="F:phosphomevalonate kinase activity"/>
    <property type="evidence" value="ECO:0007669"/>
    <property type="project" value="UniProtKB-EC"/>
</dbReference>
<dbReference type="InterPro" id="IPR020568">
    <property type="entry name" value="Ribosomal_Su5_D2-typ_SF"/>
</dbReference>
<name>K0TGY4_THAOC</name>
<dbReference type="GO" id="GO:0019287">
    <property type="term" value="P:isopentenyl diphosphate biosynthetic process, mevalonate pathway"/>
    <property type="evidence" value="ECO:0007669"/>
    <property type="project" value="TreeGrafter"/>
</dbReference>
<dbReference type="GO" id="GO:0005777">
    <property type="term" value="C:peroxisome"/>
    <property type="evidence" value="ECO:0007669"/>
    <property type="project" value="TreeGrafter"/>
</dbReference>
<dbReference type="EC" id="2.7.4.2" evidence="3"/>
<keyword evidence="7" id="KW-0067">ATP-binding</keyword>
<gene>
    <name evidence="10" type="ORF">THAOC_01979</name>
</gene>